<organism evidence="4 5">
    <name type="scientific">Pengzhenrongella sicca</name>
    <dbReference type="NCBI Taxonomy" id="2819238"/>
    <lineage>
        <taxon>Bacteria</taxon>
        <taxon>Bacillati</taxon>
        <taxon>Actinomycetota</taxon>
        <taxon>Actinomycetes</taxon>
        <taxon>Micrococcales</taxon>
        <taxon>Pengzhenrongella</taxon>
    </lineage>
</organism>
<dbReference type="InterPro" id="IPR009057">
    <property type="entry name" value="Homeodomain-like_sf"/>
</dbReference>
<keyword evidence="5" id="KW-1185">Reference proteome</keyword>
<protein>
    <submittedName>
        <fullName evidence="4">TetR family transcriptional regulator</fullName>
    </submittedName>
</protein>
<reference evidence="4" key="1">
    <citation type="submission" date="2021-03" db="EMBL/GenBank/DDBJ databases">
        <title>Pengzhenrongella sicca gen. nov., sp. nov., a new member of suborder Micrococcineae isolated from High-Arctic tundra soil.</title>
        <authorList>
            <person name="Peng F."/>
        </authorList>
    </citation>
    <scope>NUCLEOTIDE SEQUENCE</scope>
    <source>
        <strain evidence="4">LRZ-2</strain>
    </source>
</reference>
<dbReference type="AlphaFoldDB" id="A0A8A4ZIH4"/>
<dbReference type="InterPro" id="IPR001647">
    <property type="entry name" value="HTH_TetR"/>
</dbReference>
<dbReference type="SUPFAM" id="SSF46689">
    <property type="entry name" value="Homeodomain-like"/>
    <property type="match status" value="1"/>
</dbReference>
<dbReference type="PANTHER" id="PTHR30055">
    <property type="entry name" value="HTH-TYPE TRANSCRIPTIONAL REGULATOR RUTR"/>
    <property type="match status" value="1"/>
</dbReference>
<accession>A0A8A4ZIH4</accession>
<evidence type="ECO:0000259" key="3">
    <source>
        <dbReference type="PROSITE" id="PS50977"/>
    </source>
</evidence>
<dbReference type="PANTHER" id="PTHR30055:SF146">
    <property type="entry name" value="HTH-TYPE TRANSCRIPTIONAL DUAL REGULATOR CECR"/>
    <property type="match status" value="1"/>
</dbReference>
<sequence length="230" mass="24376">MLSMRSAETVGAAPAGDLTARARIRDAAIQRFAVAGFGVGVRSIAQDAGVSAALILHHFGSKDGLRAACDEHVLASIREVKSTTLRSGDMGAVLLALASMDESAPLLGYALRSLQSGGDLARSFIDQFAADAQAYMADAVAAGVMRPSRDEQARARYLTVQGFGALLLDLTLNPPDDPSDLVGVLHAYLDRTAVPTLELYTEGLLTDTRMLDAYLLYQREPSEPDVRAPG</sequence>
<dbReference type="InterPro" id="IPR041484">
    <property type="entry name" value="TetR_C_25"/>
</dbReference>
<evidence type="ECO:0000256" key="1">
    <source>
        <dbReference type="ARBA" id="ARBA00023125"/>
    </source>
</evidence>
<dbReference type="PROSITE" id="PS50977">
    <property type="entry name" value="HTH_TETR_2"/>
    <property type="match status" value="1"/>
</dbReference>
<dbReference type="KEGG" id="psic:J4E96_07695"/>
<proteinExistence type="predicted"/>
<dbReference type="SUPFAM" id="SSF48498">
    <property type="entry name" value="Tetracyclin repressor-like, C-terminal domain"/>
    <property type="match status" value="1"/>
</dbReference>
<dbReference type="GO" id="GO:0003700">
    <property type="term" value="F:DNA-binding transcription factor activity"/>
    <property type="evidence" value="ECO:0007669"/>
    <property type="project" value="TreeGrafter"/>
</dbReference>
<feature type="domain" description="HTH tetR-type" evidence="3">
    <location>
        <begin position="18"/>
        <end position="77"/>
    </location>
</feature>
<dbReference type="Proteomes" id="UP000663937">
    <property type="component" value="Chromosome"/>
</dbReference>
<feature type="DNA-binding region" description="H-T-H motif" evidence="2">
    <location>
        <begin position="40"/>
        <end position="59"/>
    </location>
</feature>
<dbReference type="Gene3D" id="1.10.357.10">
    <property type="entry name" value="Tetracycline Repressor, domain 2"/>
    <property type="match status" value="1"/>
</dbReference>
<dbReference type="InterPro" id="IPR036271">
    <property type="entry name" value="Tet_transcr_reg_TetR-rel_C_sf"/>
</dbReference>
<gene>
    <name evidence="4" type="ORF">J4E96_07695</name>
</gene>
<evidence type="ECO:0000256" key="2">
    <source>
        <dbReference type="PROSITE-ProRule" id="PRU00335"/>
    </source>
</evidence>
<dbReference type="InterPro" id="IPR050109">
    <property type="entry name" value="HTH-type_TetR-like_transc_reg"/>
</dbReference>
<dbReference type="PRINTS" id="PR00455">
    <property type="entry name" value="HTHTETR"/>
</dbReference>
<name>A0A8A4ZIH4_9MICO</name>
<dbReference type="GO" id="GO:0000976">
    <property type="term" value="F:transcription cis-regulatory region binding"/>
    <property type="evidence" value="ECO:0007669"/>
    <property type="project" value="TreeGrafter"/>
</dbReference>
<keyword evidence="1 2" id="KW-0238">DNA-binding</keyword>
<dbReference type="Pfam" id="PF17933">
    <property type="entry name" value="TetR_C_25"/>
    <property type="match status" value="1"/>
</dbReference>
<dbReference type="Pfam" id="PF00440">
    <property type="entry name" value="TetR_N"/>
    <property type="match status" value="1"/>
</dbReference>
<evidence type="ECO:0000313" key="4">
    <source>
        <dbReference type="EMBL" id="QTE30803.1"/>
    </source>
</evidence>
<dbReference type="EMBL" id="CP071868">
    <property type="protein sequence ID" value="QTE30803.1"/>
    <property type="molecule type" value="Genomic_DNA"/>
</dbReference>
<evidence type="ECO:0000313" key="5">
    <source>
        <dbReference type="Proteomes" id="UP000663937"/>
    </source>
</evidence>